<dbReference type="PROSITE" id="PS00379">
    <property type="entry name" value="CDP_ALCOHOL_P_TRANSF"/>
    <property type="match status" value="1"/>
</dbReference>
<name>A0ABP8EJZ6_9MICO</name>
<dbReference type="InterPro" id="IPR000462">
    <property type="entry name" value="CDP-OH_P_trans"/>
</dbReference>
<dbReference type="Proteomes" id="UP001501586">
    <property type="component" value="Unassembled WGS sequence"/>
</dbReference>
<gene>
    <name evidence="14" type="ORF">GCM10022261_18350</name>
</gene>
<evidence type="ECO:0000256" key="6">
    <source>
        <dbReference type="ARBA" id="ARBA00022989"/>
    </source>
</evidence>
<sequence length="225" mass="24099">MAEHPESSPGPEAPASSAGRAHPPALGGKPEQRSDNWFNVPNTISVVRLVVLVPVVIWLMSQPEQRIAATIALAIFGGTDWIDGFWARKFGQVTRLGEILDPVADRLGIVIICVAMSWFGILPLWMLAVIMLTDVGLGIIGVIRLDATVRSTVSWLGKSRTALIMVGLPVLLLSTDSRLQDTPLDAIGIFLLSAGCVLHVAAGIDYAQRLLRAPRSAGRRASPQA</sequence>
<protein>
    <submittedName>
        <fullName evidence="14">CDP-alcohol phosphatidyltransferase family protein</fullName>
    </submittedName>
</protein>
<reference evidence="15" key="1">
    <citation type="journal article" date="2019" name="Int. J. Syst. Evol. Microbiol.">
        <title>The Global Catalogue of Microorganisms (GCM) 10K type strain sequencing project: providing services to taxonomists for standard genome sequencing and annotation.</title>
        <authorList>
            <consortium name="The Broad Institute Genomics Platform"/>
            <consortium name="The Broad Institute Genome Sequencing Center for Infectious Disease"/>
            <person name="Wu L."/>
            <person name="Ma J."/>
        </authorList>
    </citation>
    <scope>NUCLEOTIDE SEQUENCE [LARGE SCALE GENOMIC DNA]</scope>
    <source>
        <strain evidence="15">JCM 17458</strain>
    </source>
</reference>
<feature type="region of interest" description="Disordered" evidence="12">
    <location>
        <begin position="1"/>
        <end position="34"/>
    </location>
</feature>
<organism evidence="14 15">
    <name type="scientific">Brevibacterium daeguense</name>
    <dbReference type="NCBI Taxonomy" id="909936"/>
    <lineage>
        <taxon>Bacteria</taxon>
        <taxon>Bacillati</taxon>
        <taxon>Actinomycetota</taxon>
        <taxon>Actinomycetes</taxon>
        <taxon>Micrococcales</taxon>
        <taxon>Brevibacteriaceae</taxon>
        <taxon>Brevibacterium</taxon>
    </lineage>
</organism>
<keyword evidence="15" id="KW-1185">Reference proteome</keyword>
<comment type="subcellular location">
    <subcellularLocation>
        <location evidence="1">Membrane</location>
        <topology evidence="1">Multi-pass membrane protein</topology>
    </subcellularLocation>
</comment>
<dbReference type="InterPro" id="IPR043130">
    <property type="entry name" value="CDP-OH_PTrfase_TM_dom"/>
</dbReference>
<evidence type="ECO:0000256" key="4">
    <source>
        <dbReference type="ARBA" id="ARBA00022679"/>
    </source>
</evidence>
<keyword evidence="3" id="KW-0444">Lipid biosynthesis</keyword>
<evidence type="ECO:0000256" key="3">
    <source>
        <dbReference type="ARBA" id="ARBA00022516"/>
    </source>
</evidence>
<dbReference type="EMBL" id="BAABAZ010000006">
    <property type="protein sequence ID" value="GAA4284304.1"/>
    <property type="molecule type" value="Genomic_DNA"/>
</dbReference>
<keyword evidence="10" id="KW-1208">Phospholipid metabolism</keyword>
<evidence type="ECO:0000256" key="11">
    <source>
        <dbReference type="RuleBase" id="RU003750"/>
    </source>
</evidence>
<dbReference type="PANTHER" id="PTHR14269">
    <property type="entry name" value="CDP-DIACYLGLYCEROL--GLYCEROL-3-PHOSPHATE 3-PHOSPHATIDYLTRANSFERASE-RELATED"/>
    <property type="match status" value="1"/>
</dbReference>
<accession>A0ABP8EJZ6</accession>
<keyword evidence="6 13" id="KW-1133">Transmembrane helix</keyword>
<evidence type="ECO:0000256" key="1">
    <source>
        <dbReference type="ARBA" id="ARBA00004141"/>
    </source>
</evidence>
<keyword evidence="8 13" id="KW-0472">Membrane</keyword>
<dbReference type="Pfam" id="PF01066">
    <property type="entry name" value="CDP-OH_P_transf"/>
    <property type="match status" value="1"/>
</dbReference>
<feature type="compositionally biased region" description="Low complexity" evidence="12">
    <location>
        <begin position="7"/>
        <end position="19"/>
    </location>
</feature>
<dbReference type="InterPro" id="IPR050324">
    <property type="entry name" value="CDP-alcohol_PTase-I"/>
</dbReference>
<dbReference type="InterPro" id="IPR048254">
    <property type="entry name" value="CDP_ALCOHOL_P_TRANSF_CS"/>
</dbReference>
<comment type="similarity">
    <text evidence="2 11">Belongs to the CDP-alcohol phosphatidyltransferase class-I family.</text>
</comment>
<evidence type="ECO:0000313" key="14">
    <source>
        <dbReference type="EMBL" id="GAA4284304.1"/>
    </source>
</evidence>
<keyword evidence="4 11" id="KW-0808">Transferase</keyword>
<keyword evidence="7" id="KW-0443">Lipid metabolism</keyword>
<dbReference type="PANTHER" id="PTHR14269:SF62">
    <property type="entry name" value="CDP-DIACYLGLYCEROL--GLYCEROL-3-PHOSPHATE 3-PHOSPHATIDYLTRANSFERASE 1, CHLOROPLASTIC"/>
    <property type="match status" value="1"/>
</dbReference>
<dbReference type="Gene3D" id="1.20.120.1760">
    <property type="match status" value="1"/>
</dbReference>
<keyword evidence="5 13" id="KW-0812">Transmembrane</keyword>
<evidence type="ECO:0000256" key="8">
    <source>
        <dbReference type="ARBA" id="ARBA00023136"/>
    </source>
</evidence>
<evidence type="ECO:0000256" key="9">
    <source>
        <dbReference type="ARBA" id="ARBA00023209"/>
    </source>
</evidence>
<dbReference type="RefSeq" id="WP_236866028.1">
    <property type="nucleotide sequence ID" value="NZ_BAABAZ010000006.1"/>
</dbReference>
<evidence type="ECO:0000256" key="13">
    <source>
        <dbReference type="SAM" id="Phobius"/>
    </source>
</evidence>
<feature type="transmembrane region" description="Helical" evidence="13">
    <location>
        <begin position="107"/>
        <end position="132"/>
    </location>
</feature>
<feature type="transmembrane region" description="Helical" evidence="13">
    <location>
        <begin position="40"/>
        <end position="60"/>
    </location>
</feature>
<evidence type="ECO:0000256" key="12">
    <source>
        <dbReference type="SAM" id="MobiDB-lite"/>
    </source>
</evidence>
<proteinExistence type="inferred from homology"/>
<feature type="transmembrane region" description="Helical" evidence="13">
    <location>
        <begin position="186"/>
        <end position="207"/>
    </location>
</feature>
<evidence type="ECO:0000256" key="7">
    <source>
        <dbReference type="ARBA" id="ARBA00023098"/>
    </source>
</evidence>
<evidence type="ECO:0000313" key="15">
    <source>
        <dbReference type="Proteomes" id="UP001501586"/>
    </source>
</evidence>
<evidence type="ECO:0000256" key="5">
    <source>
        <dbReference type="ARBA" id="ARBA00022692"/>
    </source>
</evidence>
<evidence type="ECO:0000256" key="2">
    <source>
        <dbReference type="ARBA" id="ARBA00010441"/>
    </source>
</evidence>
<comment type="caution">
    <text evidence="14">The sequence shown here is derived from an EMBL/GenBank/DDBJ whole genome shotgun (WGS) entry which is preliminary data.</text>
</comment>
<keyword evidence="9" id="KW-0594">Phospholipid biosynthesis</keyword>
<evidence type="ECO:0000256" key="10">
    <source>
        <dbReference type="ARBA" id="ARBA00023264"/>
    </source>
</evidence>